<dbReference type="AlphaFoldDB" id="A0A7K0KJB4"/>
<protein>
    <submittedName>
        <fullName evidence="1">Uncharacterized protein</fullName>
    </submittedName>
</protein>
<evidence type="ECO:0000313" key="1">
    <source>
        <dbReference type="EMBL" id="MST85932.1"/>
    </source>
</evidence>
<comment type="caution">
    <text evidence="1">The sequence shown here is derived from an EMBL/GenBank/DDBJ whole genome shotgun (WGS) entry which is preliminary data.</text>
</comment>
<evidence type="ECO:0000313" key="2">
    <source>
        <dbReference type="Proteomes" id="UP000438914"/>
    </source>
</evidence>
<organism evidence="1 2">
    <name type="scientific">Hallella mizrahii</name>
    <dbReference type="NCBI Taxonomy" id="2606637"/>
    <lineage>
        <taxon>Bacteria</taxon>
        <taxon>Pseudomonadati</taxon>
        <taxon>Bacteroidota</taxon>
        <taxon>Bacteroidia</taxon>
        <taxon>Bacteroidales</taxon>
        <taxon>Prevotellaceae</taxon>
        <taxon>Hallella</taxon>
    </lineage>
</organism>
<keyword evidence="2" id="KW-1185">Reference proteome</keyword>
<accession>A0A7K0KJB4</accession>
<gene>
    <name evidence="1" type="ORF">FYJ73_14880</name>
</gene>
<reference evidence="1 2" key="1">
    <citation type="submission" date="2019-08" db="EMBL/GenBank/DDBJ databases">
        <title>In-depth cultivation of the pig gut microbiome towards novel bacterial diversity and tailored functional studies.</title>
        <authorList>
            <person name="Wylensek D."/>
            <person name="Hitch T.C.A."/>
            <person name="Clavel T."/>
        </authorList>
    </citation>
    <scope>NUCLEOTIDE SEQUENCE [LARGE SCALE GENOMIC DNA]</scope>
    <source>
        <strain evidence="1 2">LKV-178-WT-2A</strain>
    </source>
</reference>
<dbReference type="Proteomes" id="UP000438914">
    <property type="component" value="Unassembled WGS sequence"/>
</dbReference>
<sequence>MFYVKSGKKVLIIFATLRVPNVVRHLLLKISLDFVGWYDFYAYLCRVKSGKKNILIIYATLRVPNVVRHLLFNGIALVRG</sequence>
<name>A0A7K0KJB4_9BACT</name>
<dbReference type="RefSeq" id="WP_154535531.1">
    <property type="nucleotide sequence ID" value="NZ_VUNG01000064.1"/>
</dbReference>
<proteinExistence type="predicted"/>
<dbReference type="EMBL" id="VUNG01000064">
    <property type="protein sequence ID" value="MST85932.1"/>
    <property type="molecule type" value="Genomic_DNA"/>
</dbReference>